<protein>
    <recommendedName>
        <fullName evidence="3">Lipid-binding serum glycoprotein C-terminal domain-containing protein</fullName>
    </recommendedName>
</protein>
<comment type="caution">
    <text evidence="4">The sequence shown here is derived from an EMBL/GenBank/DDBJ whole genome shotgun (WGS) entry which is preliminary data.</text>
</comment>
<dbReference type="PANTHER" id="PTHR10504:SF131">
    <property type="entry name" value="BPI2 DOMAIN-CONTAINING PROTEIN"/>
    <property type="match status" value="1"/>
</dbReference>
<keyword evidence="2" id="KW-1015">Disulfide bond</keyword>
<dbReference type="InterPro" id="IPR001124">
    <property type="entry name" value="Lipid-bd_serum_glycop_C"/>
</dbReference>
<dbReference type="Gene3D" id="3.15.20.10">
    <property type="entry name" value="Bactericidal permeability-increasing protein, domain 2"/>
    <property type="match status" value="1"/>
</dbReference>
<dbReference type="EMBL" id="CAXITT010000596">
    <property type="protein sequence ID" value="CAL1544081.1"/>
    <property type="molecule type" value="Genomic_DNA"/>
</dbReference>
<dbReference type="Gene3D" id="3.15.10.10">
    <property type="entry name" value="Bactericidal permeability-increasing protein, domain 1"/>
    <property type="match status" value="1"/>
</dbReference>
<evidence type="ECO:0000256" key="2">
    <source>
        <dbReference type="ARBA" id="ARBA00023157"/>
    </source>
</evidence>
<dbReference type="InterPro" id="IPR017942">
    <property type="entry name" value="Lipid-bd_serum_glycop_N"/>
</dbReference>
<gene>
    <name evidence="4" type="ORF">GSLYS_00017594001</name>
</gene>
<keyword evidence="5" id="KW-1185">Reference proteome</keyword>
<proteinExistence type="inferred from homology"/>
<dbReference type="GO" id="GO:0008289">
    <property type="term" value="F:lipid binding"/>
    <property type="evidence" value="ECO:0007669"/>
    <property type="project" value="InterPro"/>
</dbReference>
<dbReference type="GO" id="GO:0005615">
    <property type="term" value="C:extracellular space"/>
    <property type="evidence" value="ECO:0007669"/>
    <property type="project" value="TreeGrafter"/>
</dbReference>
<reference evidence="4 5" key="1">
    <citation type="submission" date="2024-04" db="EMBL/GenBank/DDBJ databases">
        <authorList>
            <consortium name="Genoscope - CEA"/>
            <person name="William W."/>
        </authorList>
    </citation>
    <scope>NUCLEOTIDE SEQUENCE [LARGE SCALE GENOMIC DNA]</scope>
</reference>
<organism evidence="4 5">
    <name type="scientific">Lymnaea stagnalis</name>
    <name type="common">Great pond snail</name>
    <name type="synonym">Helix stagnalis</name>
    <dbReference type="NCBI Taxonomy" id="6523"/>
    <lineage>
        <taxon>Eukaryota</taxon>
        <taxon>Metazoa</taxon>
        <taxon>Spiralia</taxon>
        <taxon>Lophotrochozoa</taxon>
        <taxon>Mollusca</taxon>
        <taxon>Gastropoda</taxon>
        <taxon>Heterobranchia</taxon>
        <taxon>Euthyneura</taxon>
        <taxon>Panpulmonata</taxon>
        <taxon>Hygrophila</taxon>
        <taxon>Lymnaeoidea</taxon>
        <taxon>Lymnaeidae</taxon>
        <taxon>Lymnaea</taxon>
    </lineage>
</organism>
<comment type="similarity">
    <text evidence="1">Belongs to the BPI/LBP/Plunc superfamily. BPI/LBP family.</text>
</comment>
<evidence type="ECO:0000259" key="3">
    <source>
        <dbReference type="SMART" id="SM00329"/>
    </source>
</evidence>
<name>A0AAV2IB71_LYMST</name>
<dbReference type="SMART" id="SM00329">
    <property type="entry name" value="BPI2"/>
    <property type="match status" value="1"/>
</dbReference>
<feature type="domain" description="Lipid-binding serum glycoprotein C-terminal" evidence="3">
    <location>
        <begin position="183"/>
        <end position="391"/>
    </location>
</feature>
<dbReference type="InterPro" id="IPR017943">
    <property type="entry name" value="Bactericidal_perm-incr_a/b_dom"/>
</dbReference>
<evidence type="ECO:0000313" key="4">
    <source>
        <dbReference type="EMBL" id="CAL1544081.1"/>
    </source>
</evidence>
<dbReference type="AlphaFoldDB" id="A0AAV2IB71"/>
<evidence type="ECO:0000313" key="5">
    <source>
        <dbReference type="Proteomes" id="UP001497497"/>
    </source>
</evidence>
<sequence length="399" mass="43410">MTLDPGHQGMTLSVNNFGINLYTDYWARYKLLFIPISVSGGVTVKFSGIRFSLTLGIDIDASSRPLLRMRSCSSNIGGFDLNFNGGVAWLLNLLKGLFLGMIKNMIQSKICDVVRDTINGPGADVLKQLQLSADVEKFVVDYSLTSPFIFTSDYLETQHKGEVFWKGDHTESPFSAPVMSPFSENTNMAEVLLSQYSVSTLVYVAHKHRLLQFDLTPDQLPVDTRHFLRTTCSGSTCVGSLISEIGRRYPDCLIAVDVSAPTTPQFNITPEGAAIQVIGSLDLSAQSSNGSKFSLLGGDVTIGLCGWAHVINEVIAGKINNISVNVGNVKTLLGPVETHVLNYVIKRGLNVVIVPNLNNVIGRGVPLPTIPGIKFRNARVRFLDGVLVVGTDVQYQNIS</sequence>
<dbReference type="Pfam" id="PF01273">
    <property type="entry name" value="LBP_BPI_CETP"/>
    <property type="match status" value="1"/>
</dbReference>
<dbReference type="Pfam" id="PF02886">
    <property type="entry name" value="LBP_BPI_CETP_C"/>
    <property type="match status" value="1"/>
</dbReference>
<dbReference type="SUPFAM" id="SSF55394">
    <property type="entry name" value="Bactericidal permeability-increasing protein, BPI"/>
    <property type="match status" value="2"/>
</dbReference>
<dbReference type="PANTHER" id="PTHR10504">
    <property type="entry name" value="BACTERICIDAL PERMEABILITY-INCREASING BPI PROTEIN-RELATED"/>
    <property type="match status" value="1"/>
</dbReference>
<dbReference type="InterPro" id="IPR032942">
    <property type="entry name" value="BPI/LBP/Plunc"/>
</dbReference>
<accession>A0AAV2IB71</accession>
<evidence type="ECO:0000256" key="1">
    <source>
        <dbReference type="ARBA" id="ARBA00007292"/>
    </source>
</evidence>
<dbReference type="Proteomes" id="UP001497497">
    <property type="component" value="Unassembled WGS sequence"/>
</dbReference>